<dbReference type="Gene3D" id="1.25.40.10">
    <property type="entry name" value="Tetratricopeptide repeat domain"/>
    <property type="match status" value="2"/>
</dbReference>
<keyword evidence="4" id="KW-1185">Reference proteome</keyword>
<dbReference type="GO" id="GO:0009451">
    <property type="term" value="P:RNA modification"/>
    <property type="evidence" value="ECO:0007669"/>
    <property type="project" value="InterPro"/>
</dbReference>
<dbReference type="InterPro" id="IPR011990">
    <property type="entry name" value="TPR-like_helical_dom_sf"/>
</dbReference>
<dbReference type="Proteomes" id="UP001279734">
    <property type="component" value="Unassembled WGS sequence"/>
</dbReference>
<dbReference type="GO" id="GO:0003723">
    <property type="term" value="F:RNA binding"/>
    <property type="evidence" value="ECO:0007669"/>
    <property type="project" value="InterPro"/>
</dbReference>
<organism evidence="3 4">
    <name type="scientific">Nepenthes gracilis</name>
    <name type="common">Slender pitcher plant</name>
    <dbReference type="NCBI Taxonomy" id="150966"/>
    <lineage>
        <taxon>Eukaryota</taxon>
        <taxon>Viridiplantae</taxon>
        <taxon>Streptophyta</taxon>
        <taxon>Embryophyta</taxon>
        <taxon>Tracheophyta</taxon>
        <taxon>Spermatophyta</taxon>
        <taxon>Magnoliopsida</taxon>
        <taxon>eudicotyledons</taxon>
        <taxon>Gunneridae</taxon>
        <taxon>Pentapetalae</taxon>
        <taxon>Caryophyllales</taxon>
        <taxon>Nepenthaceae</taxon>
        <taxon>Nepenthes</taxon>
    </lineage>
</organism>
<comment type="caution">
    <text evidence="3">The sequence shown here is derived from an EMBL/GenBank/DDBJ whole genome shotgun (WGS) entry which is preliminary data.</text>
</comment>
<sequence>MDRGCMLHALILKNGLFYGDPYAGTALLGLFGRHGFVDEAIRIFEALPKKSLITWNSIISLLVCHGFMVESLALFRELMSSNYSFSGTTLVSLLAGFTGEEDLELGGQLHGLAIKNCFDIEFSVSNTLLNMYVKCLDDGLSEKLFEEMPFRDVVSCNIMIGRIAKGERPERALMLLLNMSIDRVFPNQTTYVRVINSCATLRIPTYGEYVHAKVIKTHSSMMFLWVVPWLISMANAAYWMLLVAVLMKYMTKMLFHGML</sequence>
<name>A0AAD3SL52_NEPGR</name>
<keyword evidence="2" id="KW-0812">Transmembrane</keyword>
<feature type="transmembrane region" description="Helical" evidence="2">
    <location>
        <begin position="223"/>
        <end position="250"/>
    </location>
</feature>
<keyword evidence="2" id="KW-0472">Membrane</keyword>
<evidence type="ECO:0000313" key="3">
    <source>
        <dbReference type="EMBL" id="GMH12617.1"/>
    </source>
</evidence>
<evidence type="ECO:0000313" key="4">
    <source>
        <dbReference type="Proteomes" id="UP001279734"/>
    </source>
</evidence>
<keyword evidence="1" id="KW-0677">Repeat</keyword>
<proteinExistence type="predicted"/>
<evidence type="ECO:0000256" key="2">
    <source>
        <dbReference type="SAM" id="Phobius"/>
    </source>
</evidence>
<dbReference type="PANTHER" id="PTHR47926">
    <property type="entry name" value="PENTATRICOPEPTIDE REPEAT-CONTAINING PROTEIN"/>
    <property type="match status" value="1"/>
</dbReference>
<gene>
    <name evidence="3" type="ORF">Nepgr_014458</name>
</gene>
<dbReference type="EMBL" id="BSYO01000012">
    <property type="protein sequence ID" value="GMH12617.1"/>
    <property type="molecule type" value="Genomic_DNA"/>
</dbReference>
<dbReference type="AlphaFoldDB" id="A0AAD3SL52"/>
<dbReference type="InterPro" id="IPR002885">
    <property type="entry name" value="PPR_rpt"/>
</dbReference>
<reference evidence="3" key="1">
    <citation type="submission" date="2023-05" db="EMBL/GenBank/DDBJ databases">
        <title>Nepenthes gracilis genome sequencing.</title>
        <authorList>
            <person name="Fukushima K."/>
        </authorList>
    </citation>
    <scope>NUCLEOTIDE SEQUENCE</scope>
    <source>
        <strain evidence="3">SING2019-196</strain>
    </source>
</reference>
<dbReference type="NCBIfam" id="TIGR00756">
    <property type="entry name" value="PPR"/>
    <property type="match status" value="1"/>
</dbReference>
<dbReference type="Pfam" id="PF01535">
    <property type="entry name" value="PPR"/>
    <property type="match status" value="3"/>
</dbReference>
<keyword evidence="2" id="KW-1133">Transmembrane helix</keyword>
<accession>A0AAD3SL52</accession>
<protein>
    <recommendedName>
        <fullName evidence="5">Pentatricopeptide repeat-containing protein</fullName>
    </recommendedName>
</protein>
<evidence type="ECO:0008006" key="5">
    <source>
        <dbReference type="Google" id="ProtNLM"/>
    </source>
</evidence>
<evidence type="ECO:0000256" key="1">
    <source>
        <dbReference type="ARBA" id="ARBA00022737"/>
    </source>
</evidence>
<dbReference type="InterPro" id="IPR046960">
    <property type="entry name" value="PPR_At4g14850-like_plant"/>
</dbReference>